<evidence type="ECO:0000259" key="7">
    <source>
        <dbReference type="PROSITE" id="PS50850"/>
    </source>
</evidence>
<keyword evidence="5 6" id="KW-0472">Membrane</keyword>
<feature type="transmembrane region" description="Helical" evidence="6">
    <location>
        <begin position="251"/>
        <end position="271"/>
    </location>
</feature>
<feature type="transmembrane region" description="Helical" evidence="6">
    <location>
        <begin position="133"/>
        <end position="155"/>
    </location>
</feature>
<feature type="transmembrane region" description="Helical" evidence="6">
    <location>
        <begin position="72"/>
        <end position="92"/>
    </location>
</feature>
<feature type="domain" description="Major facilitator superfamily (MFS) profile" evidence="7">
    <location>
        <begin position="8"/>
        <end position="390"/>
    </location>
</feature>
<evidence type="ECO:0000256" key="1">
    <source>
        <dbReference type="ARBA" id="ARBA00004651"/>
    </source>
</evidence>
<dbReference type="InterPro" id="IPR050189">
    <property type="entry name" value="MFS_Efflux_Transporters"/>
</dbReference>
<comment type="caution">
    <text evidence="8">The sequence shown here is derived from an EMBL/GenBank/DDBJ whole genome shotgun (WGS) entry which is preliminary data.</text>
</comment>
<dbReference type="Proteomes" id="UP001139516">
    <property type="component" value="Unassembled WGS sequence"/>
</dbReference>
<dbReference type="GO" id="GO:0005886">
    <property type="term" value="C:plasma membrane"/>
    <property type="evidence" value="ECO:0007669"/>
    <property type="project" value="UniProtKB-SubCell"/>
</dbReference>
<evidence type="ECO:0000256" key="5">
    <source>
        <dbReference type="ARBA" id="ARBA00023136"/>
    </source>
</evidence>
<evidence type="ECO:0000313" key="8">
    <source>
        <dbReference type="EMBL" id="MCK8785709.1"/>
    </source>
</evidence>
<dbReference type="Pfam" id="PF07690">
    <property type="entry name" value="MFS_1"/>
    <property type="match status" value="2"/>
</dbReference>
<evidence type="ECO:0000256" key="4">
    <source>
        <dbReference type="ARBA" id="ARBA00022989"/>
    </source>
</evidence>
<organism evidence="8 9">
    <name type="scientific">Roseomonas acroporae</name>
    <dbReference type="NCBI Taxonomy" id="2937791"/>
    <lineage>
        <taxon>Bacteria</taxon>
        <taxon>Pseudomonadati</taxon>
        <taxon>Pseudomonadota</taxon>
        <taxon>Alphaproteobacteria</taxon>
        <taxon>Acetobacterales</taxon>
        <taxon>Roseomonadaceae</taxon>
        <taxon>Roseomonas</taxon>
    </lineage>
</organism>
<accession>A0A9X1Y873</accession>
<dbReference type="PANTHER" id="PTHR43124">
    <property type="entry name" value="PURINE EFFLUX PUMP PBUE"/>
    <property type="match status" value="1"/>
</dbReference>
<feature type="transmembrane region" description="Helical" evidence="6">
    <location>
        <begin position="220"/>
        <end position="239"/>
    </location>
</feature>
<dbReference type="EMBL" id="JALPRX010000065">
    <property type="protein sequence ID" value="MCK8785709.1"/>
    <property type="molecule type" value="Genomic_DNA"/>
</dbReference>
<dbReference type="InterPro" id="IPR020846">
    <property type="entry name" value="MFS_dom"/>
</dbReference>
<comment type="subcellular location">
    <subcellularLocation>
        <location evidence="1">Cell membrane</location>
        <topology evidence="1">Multi-pass membrane protein</topology>
    </subcellularLocation>
</comment>
<gene>
    <name evidence="8" type="ORF">M0638_15085</name>
</gene>
<feature type="transmembrane region" description="Helical" evidence="6">
    <location>
        <begin position="161"/>
        <end position="181"/>
    </location>
</feature>
<dbReference type="InterPro" id="IPR036259">
    <property type="entry name" value="MFS_trans_sf"/>
</dbReference>
<evidence type="ECO:0000313" key="9">
    <source>
        <dbReference type="Proteomes" id="UP001139516"/>
    </source>
</evidence>
<reference evidence="8" key="1">
    <citation type="submission" date="2022-04" db="EMBL/GenBank/DDBJ databases">
        <title>Roseomonas acroporae sp. nov., isolated from coral Acropora digitifera.</title>
        <authorList>
            <person name="Sun H."/>
        </authorList>
    </citation>
    <scope>NUCLEOTIDE SEQUENCE</scope>
    <source>
        <strain evidence="8">NAR14</strain>
    </source>
</reference>
<dbReference type="RefSeq" id="WP_248667827.1">
    <property type="nucleotide sequence ID" value="NZ_JALPRX010000065.1"/>
</dbReference>
<dbReference type="InterPro" id="IPR011701">
    <property type="entry name" value="MFS"/>
</dbReference>
<evidence type="ECO:0000256" key="3">
    <source>
        <dbReference type="ARBA" id="ARBA00022692"/>
    </source>
</evidence>
<keyword evidence="4 6" id="KW-1133">Transmembrane helix</keyword>
<feature type="transmembrane region" description="Helical" evidence="6">
    <location>
        <begin position="278"/>
        <end position="296"/>
    </location>
</feature>
<proteinExistence type="predicted"/>
<dbReference type="PROSITE" id="PS50850">
    <property type="entry name" value="MFS"/>
    <property type="match status" value="1"/>
</dbReference>
<protein>
    <submittedName>
        <fullName evidence="8">MFS transporter</fullName>
    </submittedName>
</protein>
<evidence type="ECO:0000256" key="6">
    <source>
        <dbReference type="SAM" id="Phobius"/>
    </source>
</evidence>
<keyword evidence="9" id="KW-1185">Reference proteome</keyword>
<feature type="transmembrane region" description="Helical" evidence="6">
    <location>
        <begin position="98"/>
        <end position="121"/>
    </location>
</feature>
<feature type="transmembrane region" description="Helical" evidence="6">
    <location>
        <begin position="46"/>
        <end position="65"/>
    </location>
</feature>
<dbReference type="AlphaFoldDB" id="A0A9X1Y873"/>
<evidence type="ECO:0000256" key="2">
    <source>
        <dbReference type="ARBA" id="ARBA00022475"/>
    </source>
</evidence>
<feature type="transmembrane region" description="Helical" evidence="6">
    <location>
        <begin position="334"/>
        <end position="351"/>
    </location>
</feature>
<dbReference type="PANTHER" id="PTHR43124:SF3">
    <property type="entry name" value="CHLORAMPHENICOL EFFLUX PUMP RV0191"/>
    <property type="match status" value="1"/>
</dbReference>
<dbReference type="GO" id="GO:0022857">
    <property type="term" value="F:transmembrane transporter activity"/>
    <property type="evidence" value="ECO:0007669"/>
    <property type="project" value="InterPro"/>
</dbReference>
<name>A0A9X1Y873_9PROT</name>
<dbReference type="SUPFAM" id="SSF103473">
    <property type="entry name" value="MFS general substrate transporter"/>
    <property type="match status" value="1"/>
</dbReference>
<keyword evidence="3 6" id="KW-0812">Transmembrane</keyword>
<dbReference type="Gene3D" id="1.20.1250.20">
    <property type="entry name" value="MFS general substrate transporter like domains"/>
    <property type="match status" value="1"/>
</dbReference>
<sequence>MRRSWLALLAALMAGAFLVVGQLYLTIPFIPALARRHDLTAASASLPGTAFGLAYALGFLLFGALSDRIGRVRVILLGLLALAAATLLVAAADGFPALLAARAVQGLAAATFPPAALSLIAETLPPPRRPLGIAAMSFAFLGAAPGAQLAGAALVAAGLPAVMLGTGPLYLLVALALLLALRSGRPAAAAAAGVVTDGMAGGVRDGGVRRLLRAGPMIPACYLAATTVLLGFVTFQAGTQALSGALPVAPATLRLLALPPLLACFATAPLARRFGAAAVARAGLLLLAAGLAIAATGQAAPLAIGAVLVAAGVALAVPGLIGAVAAATPDGSRGLALSLYSFMLFLGASLAPPLAGVLAPAGIAILCLLPAALAFLAAIRLPGAARVVAA</sequence>
<feature type="transmembrane region" description="Helical" evidence="6">
    <location>
        <begin position="302"/>
        <end position="327"/>
    </location>
</feature>
<keyword evidence="2" id="KW-1003">Cell membrane</keyword>
<feature type="transmembrane region" description="Helical" evidence="6">
    <location>
        <begin position="357"/>
        <end position="379"/>
    </location>
</feature>